<dbReference type="EMBL" id="DF968370">
    <property type="protein sequence ID" value="GAP51447.1"/>
    <property type="molecule type" value="Genomic_DNA"/>
</dbReference>
<dbReference type="Proteomes" id="UP000053859">
    <property type="component" value="Unassembled WGS sequence"/>
</dbReference>
<evidence type="ECO:0000313" key="6">
    <source>
        <dbReference type="Proteomes" id="UP000053859"/>
    </source>
</evidence>
<dbReference type="CDD" id="cd00090">
    <property type="entry name" value="HTH_ARSR"/>
    <property type="match status" value="1"/>
</dbReference>
<dbReference type="Gene3D" id="1.10.10.10">
    <property type="entry name" value="Winged helix-like DNA-binding domain superfamily/Winged helix DNA-binding domain"/>
    <property type="match status" value="1"/>
</dbReference>
<dbReference type="SUPFAM" id="SSF46785">
    <property type="entry name" value="Winged helix' DNA-binding domain"/>
    <property type="match status" value="1"/>
</dbReference>
<accession>A0A0K8PUA2</accession>
<evidence type="ECO:0000256" key="3">
    <source>
        <dbReference type="ARBA" id="ARBA00023163"/>
    </source>
</evidence>
<dbReference type="PATRIC" id="fig|146537.3.peg.6630"/>
<dbReference type="Pfam" id="PF12840">
    <property type="entry name" value="HTH_20"/>
    <property type="match status" value="1"/>
</dbReference>
<dbReference type="GO" id="GO:0003700">
    <property type="term" value="F:DNA-binding transcription factor activity"/>
    <property type="evidence" value="ECO:0007669"/>
    <property type="project" value="InterPro"/>
</dbReference>
<dbReference type="InterPro" id="IPR011991">
    <property type="entry name" value="ArsR-like_HTH"/>
</dbReference>
<keyword evidence="6" id="KW-1185">Reference proteome</keyword>
<feature type="domain" description="HTH arsR-type" evidence="4">
    <location>
        <begin position="17"/>
        <end position="97"/>
    </location>
</feature>
<evidence type="ECO:0000256" key="1">
    <source>
        <dbReference type="ARBA" id="ARBA00023015"/>
    </source>
</evidence>
<reference evidence="5" key="1">
    <citation type="journal article" date="2015" name="Genome Announc.">
        <title>Draft Genome Sequence of Thiostrepton-Producing Streptomyces azureus ATCC 14921.</title>
        <authorList>
            <person name="Sakihara K."/>
            <person name="Maeda J."/>
            <person name="Tashiro K."/>
            <person name="Fujino Y."/>
            <person name="Kuhara S."/>
            <person name="Ohshima T."/>
            <person name="Ogata S."/>
            <person name="Doi K."/>
        </authorList>
    </citation>
    <scope>NUCLEOTIDE SEQUENCE [LARGE SCALE GENOMIC DNA]</scope>
    <source>
        <strain evidence="5">ATCC14921</strain>
    </source>
</reference>
<dbReference type="AlphaFoldDB" id="A0A0K8PUA2"/>
<evidence type="ECO:0000259" key="4">
    <source>
        <dbReference type="SMART" id="SM00418"/>
    </source>
</evidence>
<organism evidence="5 6">
    <name type="scientific">Streptomyces azureus</name>
    <dbReference type="NCBI Taxonomy" id="146537"/>
    <lineage>
        <taxon>Bacteria</taxon>
        <taxon>Bacillati</taxon>
        <taxon>Actinomycetota</taxon>
        <taxon>Actinomycetes</taxon>
        <taxon>Kitasatosporales</taxon>
        <taxon>Streptomycetaceae</taxon>
        <taxon>Streptomyces</taxon>
    </lineage>
</organism>
<dbReference type="InterPro" id="IPR036388">
    <property type="entry name" value="WH-like_DNA-bd_sf"/>
</dbReference>
<dbReference type="PANTHER" id="PTHR33154">
    <property type="entry name" value="TRANSCRIPTIONAL REGULATOR, ARSR FAMILY"/>
    <property type="match status" value="1"/>
</dbReference>
<keyword evidence="2" id="KW-0238">DNA-binding</keyword>
<sequence length="205" mass="23017">MDSDEHKRVLDPEHDTDALKALTHPLRIQLLGLLRQDGPATASELAARTGESSASTSYHLRVLAKYAFIAEAEHRDGRERRWRARHTVTSWSNEAMESSEAGRAFVSLARRRQLEHLEASLARHEADMAAGRFGQEWVEPSGISDLMPRLTAESLTELWESVARKLEELTARDAEDPRAEHVMLLTAGLPLAPHDREDTHRESAS</sequence>
<dbReference type="RefSeq" id="WP_059422113.1">
    <property type="nucleotide sequence ID" value="NZ_DF968370.1"/>
</dbReference>
<keyword evidence="1" id="KW-0805">Transcription regulation</keyword>
<dbReference type="InterPro" id="IPR036390">
    <property type="entry name" value="WH_DNA-bd_sf"/>
</dbReference>
<dbReference type="GO" id="GO:0003677">
    <property type="term" value="F:DNA binding"/>
    <property type="evidence" value="ECO:0007669"/>
    <property type="project" value="UniProtKB-KW"/>
</dbReference>
<dbReference type="PANTHER" id="PTHR33154:SF15">
    <property type="entry name" value="REGULATORY PROTEIN ARSR"/>
    <property type="match status" value="1"/>
</dbReference>
<keyword evidence="3" id="KW-0804">Transcription</keyword>
<dbReference type="OrthoDB" id="7945987at2"/>
<dbReference type="SMART" id="SM00418">
    <property type="entry name" value="HTH_ARSR"/>
    <property type="match status" value="1"/>
</dbReference>
<protein>
    <submittedName>
        <fullName evidence="5">ArsR family transcriptional regulator</fullName>
    </submittedName>
</protein>
<evidence type="ECO:0000313" key="5">
    <source>
        <dbReference type="EMBL" id="GAP51447.1"/>
    </source>
</evidence>
<dbReference type="InterPro" id="IPR001845">
    <property type="entry name" value="HTH_ArsR_DNA-bd_dom"/>
</dbReference>
<proteinExistence type="predicted"/>
<evidence type="ECO:0000256" key="2">
    <source>
        <dbReference type="ARBA" id="ARBA00023125"/>
    </source>
</evidence>
<name>A0A0K8PUA2_STRAJ</name>
<gene>
    <name evidence="5" type="ORF">SAZU_6309</name>
</gene>
<dbReference type="InterPro" id="IPR051081">
    <property type="entry name" value="HTH_MetalResp_TranReg"/>
</dbReference>